<dbReference type="STRING" id="93759.A0A1R3H6K4"/>
<feature type="region of interest" description="Disordered" evidence="5">
    <location>
        <begin position="1"/>
        <end position="22"/>
    </location>
</feature>
<comment type="caution">
    <text evidence="7">The sequence shown here is derived from an EMBL/GenBank/DDBJ whole genome shotgun (WGS) entry which is preliminary data.</text>
</comment>
<dbReference type="InterPro" id="IPR006565">
    <property type="entry name" value="BTP"/>
</dbReference>
<dbReference type="SMART" id="SM00576">
    <property type="entry name" value="BTP"/>
    <property type="match status" value="1"/>
</dbReference>
<dbReference type="GO" id="GO:0005669">
    <property type="term" value="C:transcription factor TFIID complex"/>
    <property type="evidence" value="ECO:0007669"/>
    <property type="project" value="InterPro"/>
</dbReference>
<feature type="region of interest" description="Disordered" evidence="5">
    <location>
        <begin position="249"/>
        <end position="274"/>
    </location>
</feature>
<reference evidence="8" key="1">
    <citation type="submission" date="2013-09" db="EMBL/GenBank/DDBJ databases">
        <title>Corchorus olitorius genome sequencing.</title>
        <authorList>
            <person name="Alam M."/>
            <person name="Haque M.S."/>
            <person name="Islam M.S."/>
            <person name="Emdad E.M."/>
            <person name="Islam M.M."/>
            <person name="Ahmed B."/>
            <person name="Halim A."/>
            <person name="Hossen Q.M.M."/>
            <person name="Hossain M.Z."/>
            <person name="Ahmed R."/>
            <person name="Khan M.M."/>
            <person name="Islam R."/>
            <person name="Rashid M.M."/>
            <person name="Khan S.A."/>
            <person name="Rahman M.S."/>
            <person name="Alam M."/>
            <person name="Yahiya A.S."/>
            <person name="Khan M.S."/>
            <person name="Azam M.S."/>
            <person name="Haque T."/>
            <person name="Lashkar M.Z.H."/>
            <person name="Akhand A.I."/>
            <person name="Morshed G."/>
            <person name="Roy S."/>
            <person name="Uddin K.S."/>
            <person name="Rabeya T."/>
            <person name="Hossain A.S."/>
            <person name="Chowdhury A."/>
            <person name="Snigdha A.R."/>
            <person name="Mortoza M.S."/>
            <person name="Matin S.A."/>
            <person name="Hoque S.M.E."/>
            <person name="Islam M.K."/>
            <person name="Roy D.K."/>
            <person name="Haider R."/>
            <person name="Moosa M.M."/>
            <person name="Elias S.M."/>
            <person name="Hasan A.M."/>
            <person name="Jahan S."/>
            <person name="Shafiuddin M."/>
            <person name="Mahmood N."/>
            <person name="Shommy N.S."/>
        </authorList>
    </citation>
    <scope>NUCLEOTIDE SEQUENCE [LARGE SCALE GENOMIC DNA]</scope>
    <source>
        <strain evidence="8">cv. O-4</strain>
    </source>
</reference>
<evidence type="ECO:0000256" key="4">
    <source>
        <dbReference type="ARBA" id="ARBA00023242"/>
    </source>
</evidence>
<evidence type="ECO:0000256" key="3">
    <source>
        <dbReference type="ARBA" id="ARBA00023163"/>
    </source>
</evidence>
<keyword evidence="8" id="KW-1185">Reference proteome</keyword>
<comment type="subcellular location">
    <subcellularLocation>
        <location evidence="1">Nucleus</location>
    </subcellularLocation>
</comment>
<dbReference type="OrthoDB" id="436852at2759"/>
<dbReference type="PANTHER" id="PTHR46338:SF13">
    <property type="entry name" value="TRANSCRIPTION INITIATION FACTOR TFIID SUBUNIT 8-LIKE"/>
    <property type="match status" value="1"/>
</dbReference>
<name>A0A1R3H6K4_9ROSI</name>
<evidence type="ECO:0000256" key="5">
    <source>
        <dbReference type="SAM" id="MobiDB-lite"/>
    </source>
</evidence>
<keyword evidence="4" id="KW-0539">Nucleus</keyword>
<gene>
    <name evidence="7" type="ORF">COLO4_30963</name>
</gene>
<proteinExistence type="predicted"/>
<dbReference type="InterPro" id="IPR037818">
    <property type="entry name" value="TAF8"/>
</dbReference>
<sequence>MNKPKKSKRKSNTLQVESTNATSTPGDFSFSITKVAVSQICKSVGFRRSQVSALETLTLVATKYLEALGKSAASFANAAGGRTQSNLFDLTNALHDLSFQTGFLGASTLYDGSCCLLKSSLLEDLSGFVSSTVEIPFAKPIEKPSEGDRPEVKASSFSSPGELQRGCHIPEWLPGFPDLGSNEECNKKRVNGEELWENSSSVLGCQTQSQNNGFEVKTKGKLAKKRTRVKFGISGGVKREHLNRYSGNVCFSSSNDEDAEAESEKPVKPKEAQNQILVYKRRKLKNV</sequence>
<accession>A0A1R3H6K4</accession>
<keyword evidence="2" id="KW-0805">Transcription regulation</keyword>
<feature type="region of interest" description="Disordered" evidence="5">
    <location>
        <begin position="140"/>
        <end position="163"/>
    </location>
</feature>
<evidence type="ECO:0000259" key="6">
    <source>
        <dbReference type="SMART" id="SM00576"/>
    </source>
</evidence>
<keyword evidence="3" id="KW-0804">Transcription</keyword>
<dbReference type="Gene3D" id="1.10.20.10">
    <property type="entry name" value="Histone, subunit A"/>
    <property type="match status" value="1"/>
</dbReference>
<evidence type="ECO:0000256" key="1">
    <source>
        <dbReference type="ARBA" id="ARBA00004123"/>
    </source>
</evidence>
<feature type="compositionally biased region" description="Basic residues" evidence="5">
    <location>
        <begin position="1"/>
        <end position="11"/>
    </location>
</feature>
<protein>
    <recommendedName>
        <fullName evidence="6">Bromodomain associated domain-containing protein</fullName>
    </recommendedName>
</protein>
<dbReference type="Proteomes" id="UP000187203">
    <property type="component" value="Unassembled WGS sequence"/>
</dbReference>
<dbReference type="CDD" id="cd00076">
    <property type="entry name" value="HFD_SF"/>
    <property type="match status" value="1"/>
</dbReference>
<evidence type="ECO:0000256" key="2">
    <source>
        <dbReference type="ARBA" id="ARBA00023015"/>
    </source>
</evidence>
<dbReference type="PANTHER" id="PTHR46338">
    <property type="entry name" value="TRANSCRIPTION INITIATION FACTOR TFIID SUBUNIT 8"/>
    <property type="match status" value="1"/>
</dbReference>
<organism evidence="7 8">
    <name type="scientific">Corchorus olitorius</name>
    <dbReference type="NCBI Taxonomy" id="93759"/>
    <lineage>
        <taxon>Eukaryota</taxon>
        <taxon>Viridiplantae</taxon>
        <taxon>Streptophyta</taxon>
        <taxon>Embryophyta</taxon>
        <taxon>Tracheophyta</taxon>
        <taxon>Spermatophyta</taxon>
        <taxon>Magnoliopsida</taxon>
        <taxon>eudicotyledons</taxon>
        <taxon>Gunneridae</taxon>
        <taxon>Pentapetalae</taxon>
        <taxon>rosids</taxon>
        <taxon>malvids</taxon>
        <taxon>Malvales</taxon>
        <taxon>Malvaceae</taxon>
        <taxon>Grewioideae</taxon>
        <taxon>Apeibeae</taxon>
        <taxon>Corchorus</taxon>
    </lineage>
</organism>
<evidence type="ECO:0000313" key="7">
    <source>
        <dbReference type="EMBL" id="OMO65856.1"/>
    </source>
</evidence>
<dbReference type="Pfam" id="PF07524">
    <property type="entry name" value="Bromo_TP"/>
    <property type="match status" value="1"/>
</dbReference>
<feature type="compositionally biased region" description="Polar residues" evidence="5">
    <location>
        <begin position="12"/>
        <end position="22"/>
    </location>
</feature>
<feature type="domain" description="Bromodomain associated" evidence="6">
    <location>
        <begin position="26"/>
        <end position="103"/>
    </location>
</feature>
<evidence type="ECO:0000313" key="8">
    <source>
        <dbReference type="Proteomes" id="UP000187203"/>
    </source>
</evidence>
<dbReference type="InterPro" id="IPR009072">
    <property type="entry name" value="Histone-fold"/>
</dbReference>
<dbReference type="GO" id="GO:0046982">
    <property type="term" value="F:protein heterodimerization activity"/>
    <property type="evidence" value="ECO:0007669"/>
    <property type="project" value="InterPro"/>
</dbReference>
<feature type="compositionally biased region" description="Basic and acidic residues" evidence="5">
    <location>
        <begin position="140"/>
        <end position="152"/>
    </location>
</feature>
<dbReference type="AlphaFoldDB" id="A0A1R3H6K4"/>
<dbReference type="EMBL" id="AWUE01020804">
    <property type="protein sequence ID" value="OMO65856.1"/>
    <property type="molecule type" value="Genomic_DNA"/>
</dbReference>
<feature type="compositionally biased region" description="Basic and acidic residues" evidence="5">
    <location>
        <begin position="262"/>
        <end position="271"/>
    </location>
</feature>